<evidence type="ECO:0000259" key="1">
    <source>
        <dbReference type="PROSITE" id="PS51186"/>
    </source>
</evidence>
<dbReference type="InterPro" id="IPR000182">
    <property type="entry name" value="GNAT_dom"/>
</dbReference>
<dbReference type="OrthoDB" id="164032at2"/>
<comment type="caution">
    <text evidence="2">The sequence shown here is derived from an EMBL/GenBank/DDBJ whole genome shotgun (WGS) entry which is preliminary data.</text>
</comment>
<dbReference type="Pfam" id="PF13673">
    <property type="entry name" value="Acetyltransf_10"/>
    <property type="match status" value="1"/>
</dbReference>
<evidence type="ECO:0000313" key="3">
    <source>
        <dbReference type="Proteomes" id="UP000317043"/>
    </source>
</evidence>
<name>A0A543AVT2_9ACTN</name>
<dbReference type="EMBL" id="VFOW01000001">
    <property type="protein sequence ID" value="TQL76651.1"/>
    <property type="molecule type" value="Genomic_DNA"/>
</dbReference>
<dbReference type="InterPro" id="IPR052564">
    <property type="entry name" value="N-acetyltrans/Recomb-assoc"/>
</dbReference>
<reference evidence="2 3" key="1">
    <citation type="submission" date="2019-06" db="EMBL/GenBank/DDBJ databases">
        <title>Sequencing the genomes of 1000 actinobacteria strains.</title>
        <authorList>
            <person name="Klenk H.-P."/>
        </authorList>
    </citation>
    <scope>NUCLEOTIDE SEQUENCE [LARGE SCALE GENOMIC DNA]</scope>
    <source>
        <strain evidence="2 3">DSM 45928</strain>
    </source>
</reference>
<accession>A0A543AVT2</accession>
<dbReference type="CDD" id="cd04301">
    <property type="entry name" value="NAT_SF"/>
    <property type="match status" value="1"/>
</dbReference>
<feature type="domain" description="N-acetyltransferase" evidence="1">
    <location>
        <begin position="7"/>
        <end position="159"/>
    </location>
</feature>
<gene>
    <name evidence="2" type="ORF">FB566_2185</name>
</gene>
<dbReference type="SUPFAM" id="SSF55729">
    <property type="entry name" value="Acyl-CoA N-acyltransferases (Nat)"/>
    <property type="match status" value="1"/>
</dbReference>
<dbReference type="PANTHER" id="PTHR43451:SF1">
    <property type="entry name" value="ACETYLTRANSFERASE"/>
    <property type="match status" value="1"/>
</dbReference>
<keyword evidence="2" id="KW-0808">Transferase</keyword>
<dbReference type="Gene3D" id="3.40.630.30">
    <property type="match status" value="1"/>
</dbReference>
<dbReference type="InterPro" id="IPR016181">
    <property type="entry name" value="Acyl_CoA_acyltransferase"/>
</dbReference>
<dbReference type="AlphaFoldDB" id="A0A543AVT2"/>
<proteinExistence type="predicted"/>
<protein>
    <submittedName>
        <fullName evidence="2">Putative acetyltransferase</fullName>
    </submittedName>
</protein>
<dbReference type="GO" id="GO:0016747">
    <property type="term" value="F:acyltransferase activity, transferring groups other than amino-acyl groups"/>
    <property type="evidence" value="ECO:0007669"/>
    <property type="project" value="InterPro"/>
</dbReference>
<dbReference type="PROSITE" id="PS51186">
    <property type="entry name" value="GNAT"/>
    <property type="match status" value="1"/>
</dbReference>
<dbReference type="InParanoid" id="A0A543AVT2"/>
<keyword evidence="3" id="KW-1185">Reference proteome</keyword>
<evidence type="ECO:0000313" key="2">
    <source>
        <dbReference type="EMBL" id="TQL76651.1"/>
    </source>
</evidence>
<dbReference type="Proteomes" id="UP000317043">
    <property type="component" value="Unassembled WGS sequence"/>
</dbReference>
<sequence>MSDHGPMNLRPFSPEDGPATLAIFRAAIRVTAAADYSPEQIEAWAGTDLTQEQWRAKRAATDTVIAEIDGRVAGFTDLDDSGYLDMLFVDPEQTRRGVATALLEWVLAKARDHGIPEVYTDASLTARPFFEHHGFSVTQQRHPVIRGVQLTNFAMRRTV</sequence>
<organism evidence="2 3">
    <name type="scientific">Stackebrandtia endophytica</name>
    <dbReference type="NCBI Taxonomy" id="1496996"/>
    <lineage>
        <taxon>Bacteria</taxon>
        <taxon>Bacillati</taxon>
        <taxon>Actinomycetota</taxon>
        <taxon>Actinomycetes</taxon>
        <taxon>Glycomycetales</taxon>
        <taxon>Glycomycetaceae</taxon>
        <taxon>Stackebrandtia</taxon>
    </lineage>
</organism>
<dbReference type="PANTHER" id="PTHR43451">
    <property type="entry name" value="ACETYLTRANSFERASE (GNAT) FAMILY PROTEIN"/>
    <property type="match status" value="1"/>
</dbReference>